<comment type="caution">
    <text evidence="1">The sequence shown here is derived from an EMBL/GenBank/DDBJ whole genome shotgun (WGS) entry which is preliminary data.</text>
</comment>
<dbReference type="AlphaFoldDB" id="A0AAD1Y154"/>
<dbReference type="Proteomes" id="UP001295684">
    <property type="component" value="Unassembled WGS sequence"/>
</dbReference>
<reference evidence="1" key="1">
    <citation type="submission" date="2023-07" db="EMBL/GenBank/DDBJ databases">
        <authorList>
            <consortium name="AG Swart"/>
            <person name="Singh M."/>
            <person name="Singh A."/>
            <person name="Seah K."/>
            <person name="Emmerich C."/>
        </authorList>
    </citation>
    <scope>NUCLEOTIDE SEQUENCE</scope>
    <source>
        <strain evidence="1">DP1</strain>
    </source>
</reference>
<evidence type="ECO:0000313" key="2">
    <source>
        <dbReference type="Proteomes" id="UP001295684"/>
    </source>
</evidence>
<name>A0AAD1Y154_EUPCR</name>
<proteinExistence type="predicted"/>
<organism evidence="1 2">
    <name type="scientific">Euplotes crassus</name>
    <dbReference type="NCBI Taxonomy" id="5936"/>
    <lineage>
        <taxon>Eukaryota</taxon>
        <taxon>Sar</taxon>
        <taxon>Alveolata</taxon>
        <taxon>Ciliophora</taxon>
        <taxon>Intramacronucleata</taxon>
        <taxon>Spirotrichea</taxon>
        <taxon>Hypotrichia</taxon>
        <taxon>Euplotida</taxon>
        <taxon>Euplotidae</taxon>
        <taxon>Moneuplotes</taxon>
    </lineage>
</organism>
<sequence>MNTFSNNGNFGANKVDDYYIDTIVHPRRDNIVWNLPCNMQLNADAGKSSKFSF</sequence>
<gene>
    <name evidence="1" type="ORF">ECRASSUSDP1_LOCUS24363</name>
</gene>
<keyword evidence="2" id="KW-1185">Reference proteome</keyword>
<protein>
    <submittedName>
        <fullName evidence="1">Uncharacterized protein</fullName>
    </submittedName>
</protein>
<accession>A0AAD1Y154</accession>
<dbReference type="EMBL" id="CAMPGE010025083">
    <property type="protein sequence ID" value="CAI2382875.1"/>
    <property type="molecule type" value="Genomic_DNA"/>
</dbReference>
<evidence type="ECO:0000313" key="1">
    <source>
        <dbReference type="EMBL" id="CAI2382875.1"/>
    </source>
</evidence>